<keyword evidence="4" id="KW-1185">Reference proteome</keyword>
<dbReference type="SUPFAM" id="SSF53474">
    <property type="entry name" value="alpha/beta-Hydrolases"/>
    <property type="match status" value="1"/>
</dbReference>
<sequence length="273" mass="29882">MSLQKPDGWLKFSAIIPDFQLWLQRMASDSKPVANALRLQREAYGRDDRQWFEWGHGSGTLPVVPVMVHGGYWRALHAADHRFVLPALSKLGVGVANIEYRLMPETRMEGLVADVVDAFEALSRRFPDARLLPLGHSAGAHLALAALGARRELETRLAGVVSVSGAFDLELVSRSFLQTELVLTGHEVERFSIKTAPQVPALFAFGSEETTPFPMQAEHLASTSAAACAVSVSRSHHMNVLHNSLTGDAPLLPLIRNWLAGETLPGSIEVRQP</sequence>
<dbReference type="PANTHER" id="PTHR48081">
    <property type="entry name" value="AB HYDROLASE SUPERFAMILY PROTEIN C4A8.06C"/>
    <property type="match status" value="1"/>
</dbReference>
<keyword evidence="3" id="KW-0614">Plasmid</keyword>
<name>A0ABX6QU76_9HYPH</name>
<proteinExistence type="predicted"/>
<feature type="domain" description="Alpha/beta hydrolase fold-3" evidence="2">
    <location>
        <begin position="66"/>
        <end position="188"/>
    </location>
</feature>
<dbReference type="EMBL" id="CP058351">
    <property type="protein sequence ID" value="QLF71851.1"/>
    <property type="molecule type" value="Genomic_DNA"/>
</dbReference>
<dbReference type="GO" id="GO:0016787">
    <property type="term" value="F:hydrolase activity"/>
    <property type="evidence" value="ECO:0007669"/>
    <property type="project" value="UniProtKB-KW"/>
</dbReference>
<evidence type="ECO:0000313" key="4">
    <source>
        <dbReference type="Proteomes" id="UP000308530"/>
    </source>
</evidence>
<dbReference type="Gene3D" id="3.40.50.1820">
    <property type="entry name" value="alpha/beta hydrolase"/>
    <property type="match status" value="1"/>
</dbReference>
<protein>
    <submittedName>
        <fullName evidence="3">Alpha/beta hydrolase fold domain-containing protein</fullName>
    </submittedName>
</protein>
<reference evidence="3 4" key="1">
    <citation type="submission" date="2020-06" db="EMBL/GenBank/DDBJ databases">
        <title>Genome sequence of Rhizobium sp strain ADMK78.</title>
        <authorList>
            <person name="Rahi P."/>
        </authorList>
    </citation>
    <scope>NUCLEOTIDE SEQUENCE [LARGE SCALE GENOMIC DNA]</scope>
    <source>
        <strain evidence="3 4">ADMK78</strain>
        <plasmid evidence="3 4">pPRADMK78_01</plasmid>
    </source>
</reference>
<evidence type="ECO:0000259" key="2">
    <source>
        <dbReference type="Pfam" id="PF07859"/>
    </source>
</evidence>
<dbReference type="PANTHER" id="PTHR48081:SF33">
    <property type="entry name" value="KYNURENINE FORMAMIDASE"/>
    <property type="match status" value="1"/>
</dbReference>
<dbReference type="Pfam" id="PF07859">
    <property type="entry name" value="Abhydrolase_3"/>
    <property type="match status" value="1"/>
</dbReference>
<gene>
    <name evidence="3" type="ORF">FE840_019825</name>
</gene>
<evidence type="ECO:0000256" key="1">
    <source>
        <dbReference type="ARBA" id="ARBA00022801"/>
    </source>
</evidence>
<dbReference type="InterPro" id="IPR013094">
    <property type="entry name" value="AB_hydrolase_3"/>
</dbReference>
<accession>A0ABX6QU76</accession>
<evidence type="ECO:0000313" key="3">
    <source>
        <dbReference type="EMBL" id="QLF71851.1"/>
    </source>
</evidence>
<dbReference type="Proteomes" id="UP000308530">
    <property type="component" value="Plasmid pPRADMK78_01"/>
</dbReference>
<dbReference type="InterPro" id="IPR050300">
    <property type="entry name" value="GDXG_lipolytic_enzyme"/>
</dbReference>
<dbReference type="RefSeq" id="WP_171033802.1">
    <property type="nucleotide sequence ID" value="NZ_CP058351.1"/>
</dbReference>
<dbReference type="InterPro" id="IPR029058">
    <property type="entry name" value="AB_hydrolase_fold"/>
</dbReference>
<geneLocation type="plasmid" evidence="3 4">
    <name>pPRADMK78_01</name>
</geneLocation>
<organism evidence="3 4">
    <name type="scientific">Peteryoungia desertarenae</name>
    <dbReference type="NCBI Taxonomy" id="1813451"/>
    <lineage>
        <taxon>Bacteria</taxon>
        <taxon>Pseudomonadati</taxon>
        <taxon>Pseudomonadota</taxon>
        <taxon>Alphaproteobacteria</taxon>
        <taxon>Hyphomicrobiales</taxon>
        <taxon>Rhizobiaceae</taxon>
        <taxon>Peteryoungia</taxon>
    </lineage>
</organism>
<keyword evidence="1 3" id="KW-0378">Hydrolase</keyword>